<dbReference type="HOGENOM" id="CLU_2989473_0_0_10"/>
<evidence type="ECO:0000313" key="1">
    <source>
        <dbReference type="EMBL" id="AIL44825.1"/>
    </source>
</evidence>
<dbReference type="NCBIfam" id="NF047798">
    <property type="entry name" value="leader_Chryseo"/>
    <property type="match status" value="1"/>
</dbReference>
<gene>
    <name evidence="1" type="ORF">BD94_1050</name>
</gene>
<reference evidence="1" key="2">
    <citation type="journal article" date="2015" name="Genome Biol. Evol.">
        <title>Complete Genome Sequence and Transcriptomic Analysis of the Novel Pathogen Elizabethkingia anophelis in Response to Oxidative Stress.</title>
        <authorList>
            <person name="Li Y."/>
            <person name="Liu Y."/>
            <person name="Chew S.C."/>
            <person name="Tay M."/>
            <person name="Salido M.M."/>
            <person name="Teo J."/>
            <person name="Lauro F.M."/>
            <person name="Givskov M."/>
            <person name="Yang L."/>
        </authorList>
    </citation>
    <scope>NUCLEOTIDE SEQUENCE</scope>
    <source>
        <strain evidence="1">NUHP1</strain>
    </source>
</reference>
<evidence type="ECO:0000313" key="2">
    <source>
        <dbReference type="Proteomes" id="UP000028933"/>
    </source>
</evidence>
<dbReference type="AlphaFoldDB" id="A0A077EH09"/>
<dbReference type="Proteomes" id="UP000028933">
    <property type="component" value="Chromosome"/>
</dbReference>
<dbReference type="KEGG" id="eao:BD94_1050"/>
<dbReference type="RefSeq" id="WP_021346322.1">
    <property type="nucleotide sequence ID" value="NZ_CP007547.1"/>
</dbReference>
<organism evidence="1 2">
    <name type="scientific">Elizabethkingia anophelis NUHP1</name>
    <dbReference type="NCBI Taxonomy" id="1338011"/>
    <lineage>
        <taxon>Bacteria</taxon>
        <taxon>Pseudomonadati</taxon>
        <taxon>Bacteroidota</taxon>
        <taxon>Flavobacteriia</taxon>
        <taxon>Flavobacteriales</taxon>
        <taxon>Weeksellaceae</taxon>
        <taxon>Elizabethkingia</taxon>
    </lineage>
</organism>
<accession>A0A077EH09</accession>
<protein>
    <submittedName>
        <fullName evidence="1">Uncharacterized protein</fullName>
    </submittedName>
</protein>
<sequence>MKNLKKLSRENLRLVSGGLRSCMDGCGPGECCSKGVCRSGPNTGPRPYLCDPPIIE</sequence>
<proteinExistence type="predicted"/>
<reference evidence="1" key="1">
    <citation type="journal article" date="2013" name="Lancet">
        <title>First case of E anophelis outbreak in an intensive-care unit.</title>
        <authorList>
            <person name="Teo J."/>
            <person name="Tan S.Y."/>
            <person name="Tay M."/>
            <person name="Ding Y."/>
            <person name="Kjelleberg S."/>
            <person name="Givskov M."/>
            <person name="Lin R.T."/>
            <person name="Yang L."/>
        </authorList>
    </citation>
    <scope>NUCLEOTIDE SEQUENCE [LARGE SCALE GENOMIC DNA]</scope>
    <source>
        <strain evidence="1">NUHP1</strain>
    </source>
</reference>
<name>A0A077EH09_9FLAO</name>
<dbReference type="InterPro" id="IPR058074">
    <property type="entry name" value="Bacteriocin-like"/>
</dbReference>
<dbReference type="EMBL" id="CP007547">
    <property type="protein sequence ID" value="AIL44825.1"/>
    <property type="molecule type" value="Genomic_DNA"/>
</dbReference>